<dbReference type="Gene3D" id="1.10.10.10">
    <property type="entry name" value="Winged helix-like DNA-binding domain superfamily/Winged helix DNA-binding domain"/>
    <property type="match status" value="1"/>
</dbReference>
<dbReference type="InterPro" id="IPR050950">
    <property type="entry name" value="HTH-type_LysR_regulators"/>
</dbReference>
<dbReference type="Gene3D" id="3.40.190.10">
    <property type="entry name" value="Periplasmic binding protein-like II"/>
    <property type="match status" value="2"/>
</dbReference>
<dbReference type="CDD" id="cd05466">
    <property type="entry name" value="PBP2_LTTR_substrate"/>
    <property type="match status" value="1"/>
</dbReference>
<proteinExistence type="inferred from homology"/>
<keyword evidence="2" id="KW-0805">Transcription regulation</keyword>
<evidence type="ECO:0000256" key="2">
    <source>
        <dbReference type="ARBA" id="ARBA00023015"/>
    </source>
</evidence>
<evidence type="ECO:0000256" key="3">
    <source>
        <dbReference type="ARBA" id="ARBA00023125"/>
    </source>
</evidence>
<dbReference type="InterPro" id="IPR000847">
    <property type="entry name" value="LysR_HTH_N"/>
</dbReference>
<dbReference type="PRINTS" id="PR00039">
    <property type="entry name" value="HTHLYSR"/>
</dbReference>
<dbReference type="InterPro" id="IPR036390">
    <property type="entry name" value="WH_DNA-bd_sf"/>
</dbReference>
<keyword evidence="4" id="KW-0804">Transcription</keyword>
<evidence type="ECO:0000313" key="7">
    <source>
        <dbReference type="Proteomes" id="UP000217448"/>
    </source>
</evidence>
<dbReference type="SUPFAM" id="SSF53850">
    <property type="entry name" value="Periplasmic binding protein-like II"/>
    <property type="match status" value="1"/>
</dbReference>
<gene>
    <name evidence="6" type="ORF">CLG85_019650</name>
</gene>
<dbReference type="PROSITE" id="PS50931">
    <property type="entry name" value="HTH_LYSR"/>
    <property type="match status" value="1"/>
</dbReference>
<keyword evidence="3" id="KW-0238">DNA-binding</keyword>
<reference evidence="7" key="1">
    <citation type="submission" date="2023-07" db="EMBL/GenBank/DDBJ databases">
        <title>Yangia mangrovi SAOS 153D genome.</title>
        <authorList>
            <person name="Verma A."/>
            <person name="Pal Y."/>
            <person name="Sundharam S."/>
            <person name="Bisht B."/>
            <person name="Srinivasan K."/>
        </authorList>
    </citation>
    <scope>NUCLEOTIDE SEQUENCE [LARGE SCALE GENOMIC DNA]</scope>
    <source>
        <strain evidence="7">SAOS 153D</strain>
    </source>
</reference>
<dbReference type="PANTHER" id="PTHR30419:SF8">
    <property type="entry name" value="NITROGEN ASSIMILATION TRANSCRIPTIONAL ACTIVATOR-RELATED"/>
    <property type="match status" value="1"/>
</dbReference>
<name>A0ABT2KNT9_9RHOB</name>
<protein>
    <submittedName>
        <fullName evidence="6">LysR family transcriptional regulator</fullName>
    </submittedName>
</protein>
<dbReference type="PANTHER" id="PTHR30419">
    <property type="entry name" value="HTH-TYPE TRANSCRIPTIONAL REGULATOR YBHD"/>
    <property type="match status" value="1"/>
</dbReference>
<sequence length="316" mass="34545">MHDIWRLQHFIGVAEAGTFHGAARKLNVSQPALTKSIRMLERSFATELFHRLPRGVRLTEAGELLLAHARDIEGAWNAAIVEVGAQATGLGGYLKIGGGPVFSAIFFPHMLAEMRGAYPNLKVTVSTDVGAALLPKLKTGELRIYAGGLPDAAQNLGPEFRAKHLYKQSNALFASEDHPVFAAADLGDPATTLNYPMLSLFSGQEANNRIAAYFERFDLPEPQLALEAHSIQIALKMVTEHNFIACMPLPLAAAFPEARLREIPLPGFRWSIATGVTYHQASLRFGPIALMVKSLEALTRPFTLQPEGTPFKQDPR</sequence>
<dbReference type="SUPFAM" id="SSF46785">
    <property type="entry name" value="Winged helix' DNA-binding domain"/>
    <property type="match status" value="1"/>
</dbReference>
<dbReference type="Proteomes" id="UP000217448">
    <property type="component" value="Unassembled WGS sequence"/>
</dbReference>
<comment type="caution">
    <text evidence="6">The sequence shown here is derived from an EMBL/GenBank/DDBJ whole genome shotgun (WGS) entry which is preliminary data.</text>
</comment>
<dbReference type="EMBL" id="NTHN02000045">
    <property type="protein sequence ID" value="MCT4372404.1"/>
    <property type="molecule type" value="Genomic_DNA"/>
</dbReference>
<dbReference type="InterPro" id="IPR036388">
    <property type="entry name" value="WH-like_DNA-bd_sf"/>
</dbReference>
<organism evidence="6 7">
    <name type="scientific">Alloyangia mangrovi</name>
    <dbReference type="NCBI Taxonomy" id="1779329"/>
    <lineage>
        <taxon>Bacteria</taxon>
        <taxon>Pseudomonadati</taxon>
        <taxon>Pseudomonadota</taxon>
        <taxon>Alphaproteobacteria</taxon>
        <taxon>Rhodobacterales</taxon>
        <taxon>Roseobacteraceae</taxon>
        <taxon>Alloyangia</taxon>
    </lineage>
</organism>
<dbReference type="InterPro" id="IPR005119">
    <property type="entry name" value="LysR_subst-bd"/>
</dbReference>
<evidence type="ECO:0000256" key="1">
    <source>
        <dbReference type="ARBA" id="ARBA00009437"/>
    </source>
</evidence>
<feature type="domain" description="HTH lysR-type" evidence="5">
    <location>
        <begin position="1"/>
        <end position="59"/>
    </location>
</feature>
<dbReference type="RefSeq" id="WP_224847983.1">
    <property type="nucleotide sequence ID" value="NZ_NTHN02000045.1"/>
</dbReference>
<dbReference type="Pfam" id="PF00126">
    <property type="entry name" value="HTH_1"/>
    <property type="match status" value="1"/>
</dbReference>
<dbReference type="Pfam" id="PF03466">
    <property type="entry name" value="LysR_substrate"/>
    <property type="match status" value="1"/>
</dbReference>
<evidence type="ECO:0000313" key="6">
    <source>
        <dbReference type="EMBL" id="MCT4372404.1"/>
    </source>
</evidence>
<accession>A0ABT2KNT9</accession>
<evidence type="ECO:0000259" key="5">
    <source>
        <dbReference type="PROSITE" id="PS50931"/>
    </source>
</evidence>
<evidence type="ECO:0000256" key="4">
    <source>
        <dbReference type="ARBA" id="ARBA00023163"/>
    </source>
</evidence>
<keyword evidence="7" id="KW-1185">Reference proteome</keyword>
<comment type="similarity">
    <text evidence="1">Belongs to the LysR transcriptional regulatory family.</text>
</comment>